<dbReference type="PANTHER" id="PTHR43537:SF5">
    <property type="entry name" value="UXU OPERON TRANSCRIPTIONAL REGULATOR"/>
    <property type="match status" value="1"/>
</dbReference>
<dbReference type="PRINTS" id="PR00035">
    <property type="entry name" value="HTHGNTR"/>
</dbReference>
<dbReference type="SUPFAM" id="SSF46785">
    <property type="entry name" value="Winged helix' DNA-binding domain"/>
    <property type="match status" value="1"/>
</dbReference>
<keyword evidence="1" id="KW-0805">Transcription regulation</keyword>
<reference evidence="5 6" key="1">
    <citation type="submission" date="2017-03" db="EMBL/GenBank/DDBJ databases">
        <authorList>
            <person name="Afonso C.L."/>
            <person name="Miller P.J."/>
            <person name="Scott M.A."/>
            <person name="Spackman E."/>
            <person name="Goraichik I."/>
            <person name="Dimitrov K.M."/>
            <person name="Suarez D.L."/>
            <person name="Swayne D.E."/>
        </authorList>
    </citation>
    <scope>NUCLEOTIDE SEQUENCE [LARGE SCALE GENOMIC DNA]</scope>
    <source>
        <strain evidence="5">PRJEB14757</strain>
    </source>
</reference>
<sequence length="238" mass="27098">MNIPIKPIKPKRISDQVFDQIRELIYRGNLKPGEKLMPERELAEAMKVSRTTIRDAIQRLVVMGLIVQKQGQGTFVKSLDTQEQSPLAKAMQTQDASIQDLLEVRMGLECNAAALAARRADENDINAMVHSIEEMKKEVRSGRLGTEADTSFHMAVAYAAKNPLHILIMRNFYDYLFHGIRENLSGLYENMDNIDIILNQHHNIVDAIKSRDSYQAYSAMKDHITFVMVFFSEKKSQG</sequence>
<dbReference type="SMART" id="SM00345">
    <property type="entry name" value="HTH_GNTR"/>
    <property type="match status" value="1"/>
</dbReference>
<dbReference type="Gene3D" id="1.20.120.530">
    <property type="entry name" value="GntR ligand-binding domain-like"/>
    <property type="match status" value="1"/>
</dbReference>
<dbReference type="GO" id="GO:0003700">
    <property type="term" value="F:DNA-binding transcription factor activity"/>
    <property type="evidence" value="ECO:0007669"/>
    <property type="project" value="InterPro"/>
</dbReference>
<dbReference type="CDD" id="cd07377">
    <property type="entry name" value="WHTH_GntR"/>
    <property type="match status" value="1"/>
</dbReference>
<keyword evidence="3" id="KW-0804">Transcription</keyword>
<keyword evidence="6" id="KW-1185">Reference proteome</keyword>
<dbReference type="OrthoDB" id="5343675at2"/>
<dbReference type="SMART" id="SM00895">
    <property type="entry name" value="FCD"/>
    <property type="match status" value="1"/>
</dbReference>
<name>A0A1W1HD32_9BACT</name>
<evidence type="ECO:0000256" key="1">
    <source>
        <dbReference type="ARBA" id="ARBA00023015"/>
    </source>
</evidence>
<dbReference type="InterPro" id="IPR011711">
    <property type="entry name" value="GntR_C"/>
</dbReference>
<dbReference type="SUPFAM" id="SSF48008">
    <property type="entry name" value="GntR ligand-binding domain-like"/>
    <property type="match status" value="1"/>
</dbReference>
<feature type="domain" description="HTH gntR-type" evidence="4">
    <location>
        <begin position="11"/>
        <end position="79"/>
    </location>
</feature>
<dbReference type="InterPro" id="IPR036388">
    <property type="entry name" value="WH-like_DNA-bd_sf"/>
</dbReference>
<evidence type="ECO:0000259" key="4">
    <source>
        <dbReference type="PROSITE" id="PS50949"/>
    </source>
</evidence>
<evidence type="ECO:0000313" key="5">
    <source>
        <dbReference type="EMBL" id="SLM30275.1"/>
    </source>
</evidence>
<dbReference type="GO" id="GO:0003677">
    <property type="term" value="F:DNA binding"/>
    <property type="evidence" value="ECO:0007669"/>
    <property type="project" value="UniProtKB-KW"/>
</dbReference>
<dbReference type="PROSITE" id="PS50949">
    <property type="entry name" value="HTH_GNTR"/>
    <property type="match status" value="1"/>
</dbReference>
<protein>
    <recommendedName>
        <fullName evidence="4">HTH gntR-type domain-containing protein</fullName>
    </recommendedName>
</protein>
<evidence type="ECO:0000256" key="3">
    <source>
        <dbReference type="ARBA" id="ARBA00023163"/>
    </source>
</evidence>
<evidence type="ECO:0000256" key="2">
    <source>
        <dbReference type="ARBA" id="ARBA00023125"/>
    </source>
</evidence>
<proteinExistence type="predicted"/>
<dbReference type="EMBL" id="FWEV01000133">
    <property type="protein sequence ID" value="SLM30275.1"/>
    <property type="molecule type" value="Genomic_DNA"/>
</dbReference>
<dbReference type="PANTHER" id="PTHR43537">
    <property type="entry name" value="TRANSCRIPTIONAL REGULATOR, GNTR FAMILY"/>
    <property type="match status" value="1"/>
</dbReference>
<accession>A0A1W1HD32</accession>
<dbReference type="Pfam" id="PF00392">
    <property type="entry name" value="GntR"/>
    <property type="match status" value="1"/>
</dbReference>
<dbReference type="Proteomes" id="UP000191931">
    <property type="component" value="Unassembled WGS sequence"/>
</dbReference>
<dbReference type="Gene3D" id="1.10.10.10">
    <property type="entry name" value="Winged helix-like DNA-binding domain superfamily/Winged helix DNA-binding domain"/>
    <property type="match status" value="1"/>
</dbReference>
<gene>
    <name evidence="5" type="ORF">MTBBW1_2180023</name>
</gene>
<evidence type="ECO:0000313" key="6">
    <source>
        <dbReference type="Proteomes" id="UP000191931"/>
    </source>
</evidence>
<dbReference type="InterPro" id="IPR036390">
    <property type="entry name" value="WH_DNA-bd_sf"/>
</dbReference>
<dbReference type="InterPro" id="IPR008920">
    <property type="entry name" value="TF_FadR/GntR_C"/>
</dbReference>
<dbReference type="Pfam" id="PF07729">
    <property type="entry name" value="FCD"/>
    <property type="match status" value="1"/>
</dbReference>
<dbReference type="AlphaFoldDB" id="A0A1W1HD32"/>
<dbReference type="InterPro" id="IPR000524">
    <property type="entry name" value="Tscrpt_reg_HTH_GntR"/>
</dbReference>
<keyword evidence="2" id="KW-0238">DNA-binding</keyword>
<dbReference type="RefSeq" id="WP_080808032.1">
    <property type="nucleotide sequence ID" value="NZ_LT828559.1"/>
</dbReference>
<dbReference type="STRING" id="1246637.MTBBW1_2180023"/>
<organism evidence="5 6">
    <name type="scientific">Desulfamplus magnetovallimortis</name>
    <dbReference type="NCBI Taxonomy" id="1246637"/>
    <lineage>
        <taxon>Bacteria</taxon>
        <taxon>Pseudomonadati</taxon>
        <taxon>Thermodesulfobacteriota</taxon>
        <taxon>Desulfobacteria</taxon>
        <taxon>Desulfobacterales</taxon>
        <taxon>Desulfobacteraceae</taxon>
        <taxon>Desulfamplus</taxon>
    </lineage>
</organism>